<dbReference type="SUPFAM" id="SSF54791">
    <property type="entry name" value="Eukaryotic type KH-domain (KH-domain type I)"/>
    <property type="match status" value="1"/>
</dbReference>
<accession>A0A0C2M1K9</accession>
<organism evidence="6 7">
    <name type="scientific">Thelohanellus kitauei</name>
    <name type="common">Myxosporean</name>
    <dbReference type="NCBI Taxonomy" id="669202"/>
    <lineage>
        <taxon>Eukaryota</taxon>
        <taxon>Metazoa</taxon>
        <taxon>Cnidaria</taxon>
        <taxon>Myxozoa</taxon>
        <taxon>Myxosporea</taxon>
        <taxon>Bivalvulida</taxon>
        <taxon>Platysporina</taxon>
        <taxon>Myxobolidae</taxon>
        <taxon>Thelohanellus</taxon>
    </lineage>
</organism>
<reference evidence="6 7" key="1">
    <citation type="journal article" date="2014" name="Genome Biol. Evol.">
        <title>The genome of the myxosporean Thelohanellus kitauei shows adaptations to nutrient acquisition within its fish host.</title>
        <authorList>
            <person name="Yang Y."/>
            <person name="Xiong J."/>
            <person name="Zhou Z."/>
            <person name="Huo F."/>
            <person name="Miao W."/>
            <person name="Ran C."/>
            <person name="Liu Y."/>
            <person name="Zhang J."/>
            <person name="Feng J."/>
            <person name="Wang M."/>
            <person name="Wang M."/>
            <person name="Wang L."/>
            <person name="Yao B."/>
        </authorList>
    </citation>
    <scope>NUCLEOTIDE SEQUENCE [LARGE SCALE GENOMIC DNA]</scope>
    <source>
        <strain evidence="6">Wuqing</strain>
    </source>
</reference>
<dbReference type="GO" id="GO:0000177">
    <property type="term" value="C:cytoplasmic exosome (RNase complex)"/>
    <property type="evidence" value="ECO:0007669"/>
    <property type="project" value="TreeGrafter"/>
</dbReference>
<evidence type="ECO:0000313" key="7">
    <source>
        <dbReference type="Proteomes" id="UP000031668"/>
    </source>
</evidence>
<keyword evidence="2" id="KW-0271">Exosome</keyword>
<dbReference type="Pfam" id="PF14382">
    <property type="entry name" value="ECR1_N"/>
    <property type="match status" value="1"/>
</dbReference>
<dbReference type="PANTHER" id="PTHR21321">
    <property type="entry name" value="PNAS-3 RELATED"/>
    <property type="match status" value="1"/>
</dbReference>
<dbReference type="GO" id="GO:0000176">
    <property type="term" value="C:nuclear exosome (RNase complex)"/>
    <property type="evidence" value="ECO:0007669"/>
    <property type="project" value="TreeGrafter"/>
</dbReference>
<protein>
    <submittedName>
        <fullName evidence="6">Exosome complex component RRP4</fullName>
    </submittedName>
</protein>
<gene>
    <name evidence="6" type="ORF">RF11_13933</name>
</gene>
<dbReference type="GO" id="GO:0034475">
    <property type="term" value="P:U4 snRNA 3'-end processing"/>
    <property type="evidence" value="ECO:0007669"/>
    <property type="project" value="TreeGrafter"/>
</dbReference>
<dbReference type="OMA" id="GWIWIGP"/>
<feature type="domain" description="RRP4 S1" evidence="5">
    <location>
        <begin position="74"/>
        <end position="145"/>
    </location>
</feature>
<dbReference type="AlphaFoldDB" id="A0A0C2M1K9"/>
<dbReference type="SUPFAM" id="SSF110324">
    <property type="entry name" value="Ribosomal L27 protein-like"/>
    <property type="match status" value="1"/>
</dbReference>
<dbReference type="SUPFAM" id="SSF50249">
    <property type="entry name" value="Nucleic acid-binding proteins"/>
    <property type="match status" value="1"/>
</dbReference>
<comment type="subcellular location">
    <subcellularLocation>
        <location evidence="1">Nucleus</location>
    </subcellularLocation>
</comment>
<dbReference type="Gene3D" id="2.40.50.100">
    <property type="match status" value="1"/>
</dbReference>
<dbReference type="GO" id="GO:0071051">
    <property type="term" value="P:poly(A)-dependent snoRNA 3'-end processing"/>
    <property type="evidence" value="ECO:0007669"/>
    <property type="project" value="TreeGrafter"/>
</dbReference>
<dbReference type="InterPro" id="IPR048565">
    <property type="entry name" value="S1_RRP4"/>
</dbReference>
<dbReference type="GO" id="GO:0003723">
    <property type="term" value="F:RNA binding"/>
    <property type="evidence" value="ECO:0007669"/>
    <property type="project" value="UniProtKB-KW"/>
</dbReference>
<evidence type="ECO:0000256" key="2">
    <source>
        <dbReference type="ARBA" id="ARBA00022835"/>
    </source>
</evidence>
<keyword evidence="3" id="KW-0694">RNA-binding</keyword>
<proteinExistence type="predicted"/>
<dbReference type="InterPro" id="IPR036612">
    <property type="entry name" value="KH_dom_type_1_sf"/>
</dbReference>
<evidence type="ECO:0000259" key="5">
    <source>
        <dbReference type="Pfam" id="PF21266"/>
    </source>
</evidence>
<evidence type="ECO:0000259" key="4">
    <source>
        <dbReference type="Pfam" id="PF14382"/>
    </source>
</evidence>
<dbReference type="PANTHER" id="PTHR21321:SF4">
    <property type="entry name" value="EXOSOME COMPLEX COMPONENT RRP4"/>
    <property type="match status" value="1"/>
</dbReference>
<dbReference type="OrthoDB" id="1650at2759"/>
<dbReference type="GO" id="GO:0071034">
    <property type="term" value="P:CUT catabolic process"/>
    <property type="evidence" value="ECO:0007669"/>
    <property type="project" value="TreeGrafter"/>
</dbReference>
<dbReference type="GO" id="GO:0071038">
    <property type="term" value="P:TRAMP-dependent tRNA surveillance pathway"/>
    <property type="evidence" value="ECO:0007669"/>
    <property type="project" value="TreeGrafter"/>
</dbReference>
<dbReference type="GO" id="GO:0071035">
    <property type="term" value="P:nuclear polyadenylation-dependent rRNA catabolic process"/>
    <property type="evidence" value="ECO:0007669"/>
    <property type="project" value="TreeGrafter"/>
</dbReference>
<evidence type="ECO:0000256" key="1">
    <source>
        <dbReference type="ARBA" id="ARBA00004123"/>
    </source>
</evidence>
<dbReference type="EMBL" id="JWZT01005390">
    <property type="protein sequence ID" value="KII60960.1"/>
    <property type="molecule type" value="Genomic_DNA"/>
</dbReference>
<keyword evidence="7" id="KW-1185">Reference proteome</keyword>
<dbReference type="InterPro" id="IPR012340">
    <property type="entry name" value="NA-bd_OB-fold"/>
</dbReference>
<evidence type="ECO:0000256" key="3">
    <source>
        <dbReference type="ARBA" id="ARBA00022884"/>
    </source>
</evidence>
<dbReference type="Gene3D" id="2.40.50.140">
    <property type="entry name" value="Nucleic acid-binding proteins"/>
    <property type="match status" value="1"/>
</dbReference>
<comment type="caution">
    <text evidence="6">The sequence shown here is derived from an EMBL/GenBank/DDBJ whole genome shotgun (WGS) entry which is preliminary data.</text>
</comment>
<sequence>MFPFSVYCDDQLPESIPKLSADRNLVLPSDFLTEREGVIRGYNTYEDKSKIYSSVLGFVEQIDRLVCVNPIKSRYQPSIGDVVIGRVLEVTYKKWVIDIGAKQNAVLLLCSVILPGAEQRKKTHEDIIQMSKYLSENDLILAEVQTVHSDGTPSLHMRSSKYGKLPVGLLIKVHHGLIQKSNAMSKMHDGIIILSSNGWIWIGPPSKQDLDLSFSLFPPKKPNLEPRRFEAMARYRNIIQVLSDYNIPIERRTIETGLELSSKYSTQKMLCNEISNIIARQIISKMSE</sequence>
<dbReference type="InterPro" id="IPR026699">
    <property type="entry name" value="Exosome_RNA_bind1/RRP40/RRP4"/>
</dbReference>
<name>A0A0C2M1K9_THEKT</name>
<evidence type="ECO:0000313" key="6">
    <source>
        <dbReference type="EMBL" id="KII60960.1"/>
    </source>
</evidence>
<feature type="domain" description="Exosome complex component N-terminal" evidence="4">
    <location>
        <begin position="25"/>
        <end position="61"/>
    </location>
</feature>
<dbReference type="GO" id="GO:0000467">
    <property type="term" value="P:exonucleolytic trimming to generate mature 3'-end of 5.8S rRNA from tricistronic rRNA transcript (SSU-rRNA, 5.8S rRNA, LSU-rRNA)"/>
    <property type="evidence" value="ECO:0007669"/>
    <property type="project" value="TreeGrafter"/>
</dbReference>
<dbReference type="Pfam" id="PF21266">
    <property type="entry name" value="S1_RRP4"/>
    <property type="match status" value="1"/>
</dbReference>
<dbReference type="Proteomes" id="UP000031668">
    <property type="component" value="Unassembled WGS sequence"/>
</dbReference>
<dbReference type="CDD" id="cd05789">
    <property type="entry name" value="S1_Rrp4"/>
    <property type="match status" value="1"/>
</dbReference>
<dbReference type="InterPro" id="IPR025721">
    <property type="entry name" value="Exosome_cplx_N_dom"/>
</dbReference>